<sequence length="449" mass="51323">MASFRVAIRSTLDSLSGSQVRLGRVHASGDAVPAFFRWNEKDGGEKIQSNQRSGAASFNNNHSSSHSINGGVSSSPSNGRSATPTNGSGPPIQLITQVHRDGTVTGLPNGQIGQIGQQQQIGSGDGPTAYEKTVNDSVVSFFFVVLLFQQIANVCVKDSSTKEECYRKMDSMINVPIQCDTLVFWISESRKLRKRDDSVSHQYMPREVLELMIQKWKPKSIGIHFKYNFRNDVCDTRWIESEYFSKVRLIDPYEPFTDDSPLSKFDHVELNLRDSRHCAGSIRFLHSQHAWHKGYENVIANIRNLFPTDRISVKEFNIFTSNTNRALIIFSNLLKIIQLGNRENLTLNFKFFIGYYHSDDSETNLLGTTEIPAEYMFLNHRSIFYHQEFPDKSKEGPDELPTMKWISKRLRFEDKQKEFPFNLDVFLPLKVLNPEIEDTPTKSLMKIFE</sequence>
<feature type="compositionally biased region" description="Low complexity" evidence="1">
    <location>
        <begin position="53"/>
        <end position="82"/>
    </location>
</feature>
<evidence type="ECO:0000313" key="3">
    <source>
        <dbReference type="WBParaSite" id="Csp11.Scaffold629.g15230.t1"/>
    </source>
</evidence>
<proteinExistence type="predicted"/>
<evidence type="ECO:0000313" key="2">
    <source>
        <dbReference type="Proteomes" id="UP000095282"/>
    </source>
</evidence>
<dbReference type="eggNOG" id="ENOG502TJM2">
    <property type="taxonomic scope" value="Eukaryota"/>
</dbReference>
<dbReference type="Pfam" id="PF06542">
    <property type="entry name" value="PHA-1"/>
    <property type="match status" value="1"/>
</dbReference>
<dbReference type="Proteomes" id="UP000095282">
    <property type="component" value="Unplaced"/>
</dbReference>
<keyword evidence="2" id="KW-1185">Reference proteome</keyword>
<reference evidence="3" key="1">
    <citation type="submission" date="2016-11" db="UniProtKB">
        <authorList>
            <consortium name="WormBaseParasite"/>
        </authorList>
    </citation>
    <scope>IDENTIFICATION</scope>
</reference>
<feature type="region of interest" description="Disordered" evidence="1">
    <location>
        <begin position="45"/>
        <end position="128"/>
    </location>
</feature>
<dbReference type="AlphaFoldDB" id="A0A1I7U634"/>
<evidence type="ECO:0000256" key="1">
    <source>
        <dbReference type="SAM" id="MobiDB-lite"/>
    </source>
</evidence>
<organism evidence="2 3">
    <name type="scientific">Caenorhabditis tropicalis</name>
    <dbReference type="NCBI Taxonomy" id="1561998"/>
    <lineage>
        <taxon>Eukaryota</taxon>
        <taxon>Metazoa</taxon>
        <taxon>Ecdysozoa</taxon>
        <taxon>Nematoda</taxon>
        <taxon>Chromadorea</taxon>
        <taxon>Rhabditida</taxon>
        <taxon>Rhabditina</taxon>
        <taxon>Rhabditomorpha</taxon>
        <taxon>Rhabditoidea</taxon>
        <taxon>Rhabditidae</taxon>
        <taxon>Peloderinae</taxon>
        <taxon>Caenorhabditis</taxon>
    </lineage>
</organism>
<dbReference type="WBParaSite" id="Csp11.Scaffold629.g15230.t1">
    <property type="protein sequence ID" value="Csp11.Scaffold629.g15230.t1"/>
    <property type="gene ID" value="Csp11.Scaffold629.g15230"/>
</dbReference>
<dbReference type="InterPro" id="IPR009497">
    <property type="entry name" value="Regulator_protein_PHA-1"/>
</dbReference>
<accession>A0A1I7U634</accession>
<feature type="compositionally biased region" description="Low complexity" evidence="1">
    <location>
        <begin position="110"/>
        <end position="122"/>
    </location>
</feature>
<name>A0A1I7U634_9PELO</name>
<protein>
    <submittedName>
        <fullName evidence="3">Uncharacterized protein</fullName>
    </submittedName>
</protein>